<dbReference type="EMBL" id="CAJNDS010000763">
    <property type="protein sequence ID" value="CAE7232346.1"/>
    <property type="molecule type" value="Genomic_DNA"/>
</dbReference>
<dbReference type="InterPro" id="IPR036812">
    <property type="entry name" value="NAD(P)_OxRdtase_dom_sf"/>
</dbReference>
<reference evidence="4" key="1">
    <citation type="submission" date="2021-02" db="EMBL/GenBank/DDBJ databases">
        <authorList>
            <person name="Dougan E. K."/>
            <person name="Rhodes N."/>
            <person name="Thang M."/>
            <person name="Chan C."/>
        </authorList>
    </citation>
    <scope>NUCLEOTIDE SEQUENCE</scope>
</reference>
<dbReference type="GO" id="GO:0005737">
    <property type="term" value="C:cytoplasm"/>
    <property type="evidence" value="ECO:0007669"/>
    <property type="project" value="TreeGrafter"/>
</dbReference>
<name>A0A812KYJ9_9DINO</name>
<dbReference type="Pfam" id="PF00248">
    <property type="entry name" value="Aldo_ket_red"/>
    <property type="match status" value="1"/>
</dbReference>
<dbReference type="GO" id="GO:0016491">
    <property type="term" value="F:oxidoreductase activity"/>
    <property type="evidence" value="ECO:0007669"/>
    <property type="project" value="UniProtKB-KW"/>
</dbReference>
<proteinExistence type="predicted"/>
<evidence type="ECO:0000313" key="5">
    <source>
        <dbReference type="Proteomes" id="UP000604046"/>
    </source>
</evidence>
<dbReference type="Proteomes" id="UP000604046">
    <property type="component" value="Unassembled WGS sequence"/>
</dbReference>
<dbReference type="OrthoDB" id="37537at2759"/>
<organism evidence="4 5">
    <name type="scientific">Symbiodinium natans</name>
    <dbReference type="NCBI Taxonomy" id="878477"/>
    <lineage>
        <taxon>Eukaryota</taxon>
        <taxon>Sar</taxon>
        <taxon>Alveolata</taxon>
        <taxon>Dinophyceae</taxon>
        <taxon>Suessiales</taxon>
        <taxon>Symbiodiniaceae</taxon>
        <taxon>Symbiodinium</taxon>
    </lineage>
</organism>
<gene>
    <name evidence="4" type="primary">PLR1</name>
    <name evidence="4" type="ORF">SNAT2548_LOCUS9609</name>
</gene>
<protein>
    <submittedName>
        <fullName evidence="4">PLR1 protein</fullName>
    </submittedName>
</protein>
<dbReference type="PANTHER" id="PTHR43625">
    <property type="entry name" value="AFLATOXIN B1 ALDEHYDE REDUCTASE"/>
    <property type="match status" value="1"/>
</dbReference>
<evidence type="ECO:0000259" key="3">
    <source>
        <dbReference type="Pfam" id="PF00248"/>
    </source>
</evidence>
<evidence type="ECO:0000313" key="4">
    <source>
        <dbReference type="EMBL" id="CAE7232346.1"/>
    </source>
</evidence>
<dbReference type="Gene3D" id="3.20.20.100">
    <property type="entry name" value="NADP-dependent oxidoreductase domain"/>
    <property type="match status" value="1"/>
</dbReference>
<dbReference type="InterPro" id="IPR050791">
    <property type="entry name" value="Aldo-Keto_reductase"/>
</dbReference>
<dbReference type="PANTHER" id="PTHR43625:SF5">
    <property type="entry name" value="PYRIDOXAL REDUCTASE, CHLOROPLASTIC"/>
    <property type="match status" value="1"/>
</dbReference>
<feature type="domain" description="NADP-dependent oxidoreductase" evidence="3">
    <location>
        <begin position="187"/>
        <end position="446"/>
    </location>
</feature>
<evidence type="ECO:0000256" key="2">
    <source>
        <dbReference type="SAM" id="MobiDB-lite"/>
    </source>
</evidence>
<keyword evidence="5" id="KW-1185">Reference proteome</keyword>
<feature type="region of interest" description="Disordered" evidence="2">
    <location>
        <begin position="11"/>
        <end position="47"/>
    </location>
</feature>
<sequence length="476" mass="51653">MDRLGFGGVISQQPFRPPLPPATPATVQAEGEAPPLPCRAPGSPSAPSCAARFSRPPWSATAVPLLAVPLLPSLAVSLRRRAIRAHRLQRHAISKSHISPLDCAEVLDSSFVGVGSRRVGLIGRQVKLSKALRCAGDESDDGGGDMESTDMSFLQKLIQKQREATEIGICTEDWHPELFDEVPEGYRDALEAGVDLVDVLANSSALKLLASTPAKGQPRFSIRVAPKPTLGLGYIVHRSVVQHYAVLSPLQQTMKRLSVGEIETLTIHSLGQGRMHFPFWVYDAVVEAYQKGLCSRIGVSHPNADIKSVLQARQELERRGASLSCVFVKLSLLQREATQLVKACRDEGLQVFATEVLGPEELASGRYTAANPTGGEISVPRFTLAQLMPLRPLHDALEEVARGLRSRCEKPEIDTTQVALQWVVSKGASPLCDVTTTNNAKAVAGCKGPDGWKLTPEEEARLDEAADEVAKTRRRW</sequence>
<evidence type="ECO:0000256" key="1">
    <source>
        <dbReference type="ARBA" id="ARBA00023002"/>
    </source>
</evidence>
<dbReference type="SUPFAM" id="SSF51430">
    <property type="entry name" value="NAD(P)-linked oxidoreductase"/>
    <property type="match status" value="1"/>
</dbReference>
<dbReference type="InterPro" id="IPR023210">
    <property type="entry name" value="NADP_OxRdtase_dom"/>
</dbReference>
<keyword evidence="1" id="KW-0560">Oxidoreductase</keyword>
<dbReference type="AlphaFoldDB" id="A0A812KYJ9"/>
<accession>A0A812KYJ9</accession>
<comment type="caution">
    <text evidence="4">The sequence shown here is derived from an EMBL/GenBank/DDBJ whole genome shotgun (WGS) entry which is preliminary data.</text>
</comment>